<name>A0A059G093_9PROT</name>
<feature type="transmembrane region" description="Helical" evidence="1">
    <location>
        <begin position="264"/>
        <end position="286"/>
    </location>
</feature>
<dbReference type="AlphaFoldDB" id="A0A059G093"/>
<protein>
    <recommendedName>
        <fullName evidence="4">TIGR00341 family protein</fullName>
    </recommendedName>
</protein>
<dbReference type="Proteomes" id="UP000025061">
    <property type="component" value="Unassembled WGS sequence"/>
</dbReference>
<organism evidence="2 3">
    <name type="scientific">Hyphomonas hirschiana VP5</name>
    <dbReference type="NCBI Taxonomy" id="1280951"/>
    <lineage>
        <taxon>Bacteria</taxon>
        <taxon>Pseudomonadati</taxon>
        <taxon>Pseudomonadota</taxon>
        <taxon>Alphaproteobacteria</taxon>
        <taxon>Hyphomonadales</taxon>
        <taxon>Hyphomonadaceae</taxon>
        <taxon>Hyphomonas</taxon>
    </lineage>
</organism>
<feature type="transmembrane region" description="Helical" evidence="1">
    <location>
        <begin position="306"/>
        <end position="327"/>
    </location>
</feature>
<comment type="caution">
    <text evidence="2">The sequence shown here is derived from an EMBL/GenBank/DDBJ whole genome shotgun (WGS) entry which is preliminary data.</text>
</comment>
<dbReference type="PANTHER" id="PTHR20992:SF9">
    <property type="entry name" value="AT15442P-RELATED"/>
    <property type="match status" value="1"/>
</dbReference>
<keyword evidence="3" id="KW-1185">Reference proteome</keyword>
<feature type="transmembrane region" description="Helical" evidence="1">
    <location>
        <begin position="236"/>
        <end position="258"/>
    </location>
</feature>
<accession>A0A059G093</accession>
<feature type="transmembrane region" description="Helical" evidence="1">
    <location>
        <begin position="213"/>
        <end position="229"/>
    </location>
</feature>
<dbReference type="OrthoDB" id="9790659at2"/>
<feature type="transmembrane region" description="Helical" evidence="1">
    <location>
        <begin position="173"/>
        <end position="193"/>
    </location>
</feature>
<keyword evidence="1" id="KW-0812">Transmembrane</keyword>
<proteinExistence type="predicted"/>
<dbReference type="EMBL" id="ARYI01000001">
    <property type="protein sequence ID" value="KCZ96166.1"/>
    <property type="molecule type" value="Genomic_DNA"/>
</dbReference>
<keyword evidence="1" id="KW-1133">Transmembrane helix</keyword>
<evidence type="ECO:0000313" key="3">
    <source>
        <dbReference type="Proteomes" id="UP000025061"/>
    </source>
</evidence>
<feature type="transmembrane region" description="Helical" evidence="1">
    <location>
        <begin position="140"/>
        <end position="161"/>
    </location>
</feature>
<dbReference type="PANTHER" id="PTHR20992">
    <property type="entry name" value="AT15442P-RELATED"/>
    <property type="match status" value="1"/>
</dbReference>
<sequence>MGICRVDIHIPADGEVYDTVMRIVKAADPIDYRVLPLEQQDRRLIHVVMRDGPVQALLDNLQSLLEDRSGWRVTVEELDLTLPKLPEPKNEKKRASSQHTREELYVQVSSNAKLNWDYVVMVILSTIVAAVGLVSDGVAAVIGAMVIAPLLGPIMGFAMGAALGELALLRKGILTLLAGIGVALVVSFTLALIMPPNWESRELMSRAEVRLDGLALAMAAGGAAALSVTRGTASALVGVMVAAALLPPGAAFGLFLGYGEWALALRAALLLCLNVAALILSALIVFRLRKIRPRTWIEQKHAQRAVWLNAGISAVFLLVAVALIVMLDLGQTVDLGD</sequence>
<dbReference type="InterPro" id="IPR005240">
    <property type="entry name" value="DUF389"/>
</dbReference>
<feature type="transmembrane region" description="Helical" evidence="1">
    <location>
        <begin position="116"/>
        <end position="134"/>
    </location>
</feature>
<reference evidence="2 3" key="1">
    <citation type="submission" date="2013-04" db="EMBL/GenBank/DDBJ databases">
        <title>Hyphomonas hirschiana VP5 Genome Sequencing.</title>
        <authorList>
            <person name="Lai Q."/>
            <person name="Shao Z."/>
        </authorList>
    </citation>
    <scope>NUCLEOTIDE SEQUENCE [LARGE SCALE GENOMIC DNA]</scope>
    <source>
        <strain evidence="2 3">VP5</strain>
    </source>
</reference>
<dbReference type="NCBIfam" id="TIGR00341">
    <property type="entry name" value="TIGR00341 family protein"/>
    <property type="match status" value="1"/>
</dbReference>
<evidence type="ECO:0000256" key="1">
    <source>
        <dbReference type="SAM" id="Phobius"/>
    </source>
</evidence>
<evidence type="ECO:0000313" key="2">
    <source>
        <dbReference type="EMBL" id="KCZ96166.1"/>
    </source>
</evidence>
<dbReference type="PATRIC" id="fig|1280951.3.peg.153"/>
<dbReference type="RefSeq" id="WP_011645923.1">
    <property type="nucleotide sequence ID" value="NZ_ARYI01000001.1"/>
</dbReference>
<dbReference type="Pfam" id="PF04087">
    <property type="entry name" value="DUF389"/>
    <property type="match status" value="1"/>
</dbReference>
<evidence type="ECO:0008006" key="4">
    <source>
        <dbReference type="Google" id="ProtNLM"/>
    </source>
</evidence>
<keyword evidence="1" id="KW-0472">Membrane</keyword>
<gene>
    <name evidence="2" type="ORF">HHI_00765</name>
</gene>